<reference evidence="1" key="2">
    <citation type="submission" date="2020-11" db="EMBL/GenBank/DDBJ databases">
        <title>Whole genome sequencing of Colletotrichum sp.</title>
        <authorList>
            <person name="Li H."/>
        </authorList>
    </citation>
    <scope>NUCLEOTIDE SEQUENCE</scope>
    <source>
        <strain evidence="1">CkLH20</strain>
    </source>
</reference>
<dbReference type="InterPro" id="IPR021276">
    <property type="entry name" value="DUF2855"/>
</dbReference>
<dbReference type="Proteomes" id="UP000781932">
    <property type="component" value="Unassembled WGS sequence"/>
</dbReference>
<proteinExistence type="predicted"/>
<comment type="caution">
    <text evidence="1">The sequence shown here is derived from an EMBL/GenBank/DDBJ whole genome shotgun (WGS) entry which is preliminary data.</text>
</comment>
<name>A0A9P6HZN9_9PEZI</name>
<gene>
    <name evidence="1" type="ORF">CkaCkLH20_13331</name>
</gene>
<dbReference type="RefSeq" id="XP_038738661.1">
    <property type="nucleotide sequence ID" value="XM_038896041.1"/>
</dbReference>
<accession>A0A9P6HZN9</accession>
<keyword evidence="2" id="KW-1185">Reference proteome</keyword>
<evidence type="ECO:0000313" key="2">
    <source>
        <dbReference type="Proteomes" id="UP000781932"/>
    </source>
</evidence>
<dbReference type="OrthoDB" id="192702at2759"/>
<organism evidence="1 2">
    <name type="scientific">Colletotrichum karsti</name>
    <dbReference type="NCBI Taxonomy" id="1095194"/>
    <lineage>
        <taxon>Eukaryota</taxon>
        <taxon>Fungi</taxon>
        <taxon>Dikarya</taxon>
        <taxon>Ascomycota</taxon>
        <taxon>Pezizomycotina</taxon>
        <taxon>Sordariomycetes</taxon>
        <taxon>Hypocreomycetidae</taxon>
        <taxon>Glomerellales</taxon>
        <taxon>Glomerellaceae</taxon>
        <taxon>Colletotrichum</taxon>
        <taxon>Colletotrichum boninense species complex</taxon>
    </lineage>
</organism>
<dbReference type="GeneID" id="62169115"/>
<reference evidence="1" key="1">
    <citation type="submission" date="2020-03" db="EMBL/GenBank/DDBJ databases">
        <authorList>
            <person name="He L."/>
        </authorList>
    </citation>
    <scope>NUCLEOTIDE SEQUENCE</scope>
    <source>
        <strain evidence="1">CkLH20</strain>
    </source>
</reference>
<evidence type="ECO:0000313" key="1">
    <source>
        <dbReference type="EMBL" id="KAF9869200.1"/>
    </source>
</evidence>
<dbReference type="EMBL" id="JAATWM020000094">
    <property type="protein sequence ID" value="KAF9869200.1"/>
    <property type="molecule type" value="Genomic_DNA"/>
</dbReference>
<dbReference type="Pfam" id="PF11017">
    <property type="entry name" value="DUF2855"/>
    <property type="match status" value="1"/>
</dbReference>
<protein>
    <submittedName>
        <fullName evidence="1">Uncharacterized protein</fullName>
    </submittedName>
</protein>
<dbReference type="AlphaFoldDB" id="A0A9P6HZN9"/>
<sequence length="423" mass="45874">MASAIHVVSKKDLAQHEVVPVNISLPALAPSSIRARSSLVAITSNNLTYAKLGDFVHWWSTWPVPADAPAPYNNKDEWGIVPAWGFGRALESNVDSLPAGSLLYGFWPTSSHIVDLKLATHDPKTRFREVSEHRQALGSMYNEYSLVDETARSDDSRALFANAYSIWNAGYVLNRFCFPTEYKPAHPFGVYGGEWTDSDGDLSAAVLVNLSASSRTGRSSTWNFTRNRKPGVNGPLALLCATSSPKVLEPAPQAPFEVNSVSYDGLTAGETVAWIGKFEPKRVVVLDHGAPLATTERFVEALSEALPETQTTLVMIGVEPKMGTADELVALLGSKRQSRSTVELNTTFVIDIGFATEGGQKFFEENEKAFNSAVEEKYLGDLELVKGDGVSGSGGVEGAWENLIQGTLAPSKAWVYQLDGKSQ</sequence>